<organism evidence="1 2">
    <name type="scientific">Paenibacillus nuruki</name>
    <dbReference type="NCBI Taxonomy" id="1886670"/>
    <lineage>
        <taxon>Bacteria</taxon>
        <taxon>Bacillati</taxon>
        <taxon>Bacillota</taxon>
        <taxon>Bacilli</taxon>
        <taxon>Bacillales</taxon>
        <taxon>Paenibacillaceae</taxon>
        <taxon>Paenibacillus</taxon>
    </lineage>
</organism>
<gene>
    <name evidence="1" type="ORF">PTI45_01803</name>
</gene>
<dbReference type="AlphaFoldDB" id="A0A1E3L4S6"/>
<proteinExistence type="predicted"/>
<evidence type="ECO:0000313" key="2">
    <source>
        <dbReference type="Proteomes" id="UP000094578"/>
    </source>
</evidence>
<name>A0A1E3L4S6_9BACL</name>
<dbReference type="STRING" id="1886670.PTI45_01803"/>
<dbReference type="Proteomes" id="UP000094578">
    <property type="component" value="Unassembled WGS sequence"/>
</dbReference>
<sequence length="92" mass="10604">MSFCFDHKLLNQQIKSQSISLAPGSQIKVDFPMKPAKIEVYMVKNGEYFPVELNQSGQYSLPEKSDDDVQHALSATWNKDNNSQYYFGMHIR</sequence>
<comment type="caution">
    <text evidence="1">The sequence shown here is derived from an EMBL/GenBank/DDBJ whole genome shotgun (WGS) entry which is preliminary data.</text>
</comment>
<dbReference type="EMBL" id="MDER01000034">
    <property type="protein sequence ID" value="ODP28827.1"/>
    <property type="molecule type" value="Genomic_DNA"/>
</dbReference>
<accession>A0A1E3L4S6</accession>
<evidence type="ECO:0000313" key="1">
    <source>
        <dbReference type="EMBL" id="ODP28827.1"/>
    </source>
</evidence>
<keyword evidence="2" id="KW-1185">Reference proteome</keyword>
<protein>
    <submittedName>
        <fullName evidence="1">Uncharacterized protein</fullName>
    </submittedName>
</protein>
<reference evidence="1 2" key="1">
    <citation type="submission" date="2016-08" db="EMBL/GenBank/DDBJ databases">
        <title>Genome sequencing of Paenibacillus sp. TI45-13ar, isolated from Korean traditional nuruk.</title>
        <authorList>
            <person name="Kim S.-J."/>
        </authorList>
    </citation>
    <scope>NUCLEOTIDE SEQUENCE [LARGE SCALE GENOMIC DNA]</scope>
    <source>
        <strain evidence="1 2">TI45-13ar</strain>
    </source>
</reference>